<comment type="caution">
    <text evidence="1">The sequence shown here is derived from an EMBL/GenBank/DDBJ whole genome shotgun (WGS) entry which is preliminary data.</text>
</comment>
<keyword evidence="2" id="KW-1185">Reference proteome</keyword>
<dbReference type="Proteomes" id="UP000692954">
    <property type="component" value="Unassembled WGS sequence"/>
</dbReference>
<sequence length="40" mass="4881">MTILIKDQKYLKDHLILFENREESELNLFQLKVSEQVVKF</sequence>
<name>A0A8S1L3F6_9CILI</name>
<dbReference type="EMBL" id="CAJJDN010000013">
    <property type="protein sequence ID" value="CAD8059246.1"/>
    <property type="molecule type" value="Genomic_DNA"/>
</dbReference>
<dbReference type="AlphaFoldDB" id="A0A8S1L3F6"/>
<organism evidence="1 2">
    <name type="scientific">Paramecium sonneborni</name>
    <dbReference type="NCBI Taxonomy" id="65129"/>
    <lineage>
        <taxon>Eukaryota</taxon>
        <taxon>Sar</taxon>
        <taxon>Alveolata</taxon>
        <taxon>Ciliophora</taxon>
        <taxon>Intramacronucleata</taxon>
        <taxon>Oligohymenophorea</taxon>
        <taxon>Peniculida</taxon>
        <taxon>Parameciidae</taxon>
        <taxon>Paramecium</taxon>
    </lineage>
</organism>
<gene>
    <name evidence="1" type="ORF">PSON_ATCC_30995.1.T0130128</name>
</gene>
<accession>A0A8S1L3F6</accession>
<reference evidence="1" key="1">
    <citation type="submission" date="2021-01" db="EMBL/GenBank/DDBJ databases">
        <authorList>
            <consortium name="Genoscope - CEA"/>
            <person name="William W."/>
        </authorList>
    </citation>
    <scope>NUCLEOTIDE SEQUENCE</scope>
</reference>
<evidence type="ECO:0000313" key="2">
    <source>
        <dbReference type="Proteomes" id="UP000692954"/>
    </source>
</evidence>
<protein>
    <submittedName>
        <fullName evidence="1">Uncharacterized protein</fullName>
    </submittedName>
</protein>
<evidence type="ECO:0000313" key="1">
    <source>
        <dbReference type="EMBL" id="CAD8059246.1"/>
    </source>
</evidence>
<proteinExistence type="predicted"/>